<dbReference type="eggNOG" id="ENOG502QU83">
    <property type="taxonomic scope" value="Eukaryota"/>
</dbReference>
<evidence type="ECO:0000313" key="2">
    <source>
        <dbReference type="EMBL" id="CAG98313.1"/>
    </source>
</evidence>
<dbReference type="EMBL" id="CR382126">
    <property type="protein sequence ID" value="CAG98313.1"/>
    <property type="molecule type" value="Genomic_DNA"/>
</dbReference>
<dbReference type="Pfam" id="PF11957">
    <property type="entry name" value="efThoc1"/>
    <property type="match status" value="1"/>
</dbReference>
<feature type="compositionally biased region" description="Acidic residues" evidence="1">
    <location>
        <begin position="706"/>
        <end position="715"/>
    </location>
</feature>
<dbReference type="AlphaFoldDB" id="Q6CKD4"/>
<name>Q6CKD4_KLULA</name>
<feature type="compositionally biased region" description="Basic and acidic residues" evidence="1">
    <location>
        <begin position="716"/>
        <end position="734"/>
    </location>
</feature>
<organism evidence="2 3">
    <name type="scientific">Kluyveromyces lactis (strain ATCC 8585 / CBS 2359 / DSM 70799 / NBRC 1267 / NRRL Y-1140 / WM37)</name>
    <name type="common">Yeast</name>
    <name type="synonym">Candida sphaerica</name>
    <dbReference type="NCBI Taxonomy" id="284590"/>
    <lineage>
        <taxon>Eukaryota</taxon>
        <taxon>Fungi</taxon>
        <taxon>Dikarya</taxon>
        <taxon>Ascomycota</taxon>
        <taxon>Saccharomycotina</taxon>
        <taxon>Saccharomycetes</taxon>
        <taxon>Saccharomycetales</taxon>
        <taxon>Saccharomycetaceae</taxon>
        <taxon>Kluyveromyces</taxon>
    </lineage>
</organism>
<dbReference type="STRING" id="284590.Q6CKD4"/>
<dbReference type="PaxDb" id="284590-Q6CKD4"/>
<evidence type="ECO:0000313" key="3">
    <source>
        <dbReference type="Proteomes" id="UP000000598"/>
    </source>
</evidence>
<accession>Q6CKD4</accession>
<dbReference type="FunCoup" id="Q6CKD4">
    <property type="interactions" value="122"/>
</dbReference>
<reference evidence="2 3" key="1">
    <citation type="journal article" date="2004" name="Nature">
        <title>Genome evolution in yeasts.</title>
        <authorList>
            <consortium name="Genolevures"/>
            <person name="Dujon B."/>
            <person name="Sherman D."/>
            <person name="Fischer G."/>
            <person name="Durrens P."/>
            <person name="Casaregola S."/>
            <person name="Lafontaine I."/>
            <person name="de Montigny J."/>
            <person name="Marck C."/>
            <person name="Neuveglise C."/>
            <person name="Talla E."/>
            <person name="Goffard N."/>
            <person name="Frangeul L."/>
            <person name="Aigle M."/>
            <person name="Anthouard V."/>
            <person name="Babour A."/>
            <person name="Barbe V."/>
            <person name="Barnay S."/>
            <person name="Blanchin S."/>
            <person name="Beckerich J.M."/>
            <person name="Beyne E."/>
            <person name="Bleykasten C."/>
            <person name="Boisrame A."/>
            <person name="Boyer J."/>
            <person name="Cattolico L."/>
            <person name="Confanioleri F."/>
            <person name="de Daruvar A."/>
            <person name="Despons L."/>
            <person name="Fabre E."/>
            <person name="Fairhead C."/>
            <person name="Ferry-Dumazet H."/>
            <person name="Groppi A."/>
            <person name="Hantraye F."/>
            <person name="Hennequin C."/>
            <person name="Jauniaux N."/>
            <person name="Joyet P."/>
            <person name="Kachouri R."/>
            <person name="Kerrest A."/>
            <person name="Koszul R."/>
            <person name="Lemaire M."/>
            <person name="Lesur I."/>
            <person name="Ma L."/>
            <person name="Muller H."/>
            <person name="Nicaud J.M."/>
            <person name="Nikolski M."/>
            <person name="Oztas S."/>
            <person name="Ozier-Kalogeropoulos O."/>
            <person name="Pellenz S."/>
            <person name="Potier S."/>
            <person name="Richard G.F."/>
            <person name="Straub M.L."/>
            <person name="Suleau A."/>
            <person name="Swennene D."/>
            <person name="Tekaia F."/>
            <person name="Wesolowski-Louvel M."/>
            <person name="Westhof E."/>
            <person name="Wirth B."/>
            <person name="Zeniou-Meyer M."/>
            <person name="Zivanovic I."/>
            <person name="Bolotin-Fukuhara M."/>
            <person name="Thierry A."/>
            <person name="Bouchier C."/>
            <person name="Caudron B."/>
            <person name="Scarpelli C."/>
            <person name="Gaillardin C."/>
            <person name="Weissenbach J."/>
            <person name="Wincker P."/>
            <person name="Souciet J.L."/>
        </authorList>
    </citation>
    <scope>NUCLEOTIDE SEQUENCE [LARGE SCALE GENOMIC DNA]</scope>
    <source>
        <strain evidence="3">ATCC 8585 / CBS 2359 / DSM 70799 / NBRC 1267 / NRRL Y-1140 / WM37</strain>
    </source>
</reference>
<proteinExistence type="predicted"/>
<gene>
    <name evidence="2" type="ORF">KLLA0_F11528g</name>
</gene>
<feature type="region of interest" description="Disordered" evidence="1">
    <location>
        <begin position="656"/>
        <end position="753"/>
    </location>
</feature>
<feature type="compositionally biased region" description="Basic and acidic residues" evidence="1">
    <location>
        <begin position="741"/>
        <end position="753"/>
    </location>
</feature>
<dbReference type="InterPro" id="IPR021861">
    <property type="entry name" value="THO_THOC1"/>
</dbReference>
<dbReference type="OMA" id="FWPYAES"/>
<dbReference type="KEGG" id="kla:KLLA0_F11528g"/>
<protein>
    <submittedName>
        <fullName evidence="2">KLLA0F11528p</fullName>
    </submittedName>
</protein>
<keyword evidence="3" id="KW-1185">Reference proteome</keyword>
<dbReference type="HOGENOM" id="CLU_022496_0_0_1"/>
<evidence type="ECO:0000256" key="1">
    <source>
        <dbReference type="SAM" id="MobiDB-lite"/>
    </source>
</evidence>
<feature type="compositionally biased region" description="Basic and acidic residues" evidence="1">
    <location>
        <begin position="656"/>
        <end position="671"/>
    </location>
</feature>
<sequence>MEDLESSLAEIVDQLQIKLYEDPERPIPENVLSEPLKRENISEGVLSSSFSLDTELSLGKRELLLKGLLNELVTNAGDTDMRKLSVLLDFCYHLKYVGEEDESKVWAALFFDLTATCILTLTFPHELGQFYTYLRSRLSWYLEGLSKEPVSNGGTNLKMGIRPPAAKLFFSIDTFFKNIDSHSLFITPNHFELVHKLLWWISQLIPINDHCNINRRAKITDEYPETFWAPHLPALPSSPTILSDWTKICDDFFLHPLHWLFSHPRDKLTLEPVVHRFVDEIFVYETELYNLIKGKNEKHAKQEAAVNGKDFYPLNFIDNVYDEPDDSRNSIFPSKVEFWKEFNLESTKSENIIQLLPLELDLFDLRSFQDRIEAYEYDYFRKLVISQVYLTFYLLKEIISNDTLVHYYGKIFNQSSLSHSSKWRVEYGDNVLNKNDSAINFLTKKLNRISSFYEIRDRQFYELLNHLAQNELDALNQKVGDFSNLKDIHWSSDLITVPTANNAFKKFGWIKLGNKKLDGLWKVQSGLDLARKYSENNRQDPSELYDTIISEYKDKTEKTDGDETTTDNVIVKQWQNLRSLRPKYLFEFNKVSEKTTLAGFANEELIRNDIESKKRRLAERIESKKKKHSEQVAEAEQFFKDKEQERKDLLQAKIKSQRETLENGKNDKTTSPDDQDNDSLKRRHDSPEADGNEEEQAVSKKQKLEEEVEEPDADAEAQKEKALESEPTELKTIESTETEVEVPKEHEGSSHTE</sequence>
<dbReference type="InParanoid" id="Q6CKD4"/>
<dbReference type="Proteomes" id="UP000000598">
    <property type="component" value="Chromosome F"/>
</dbReference>